<accession>A0ACC0U9E2</accession>
<name>A0ACC0U9E2_9AGAM</name>
<protein>
    <submittedName>
        <fullName evidence="1">SCP160 protein</fullName>
    </submittedName>
</protein>
<reference evidence="1" key="1">
    <citation type="submission" date="2021-03" db="EMBL/GenBank/DDBJ databases">
        <title>Evolutionary priming and transition to the ectomycorrhizal habit in an iconic lineage of mushroom-forming fungi: is preadaptation a requirement?</title>
        <authorList>
            <consortium name="DOE Joint Genome Institute"/>
            <person name="Looney B.P."/>
            <person name="Miyauchi S."/>
            <person name="Morin E."/>
            <person name="Drula E."/>
            <person name="Courty P.E."/>
            <person name="Chicoki N."/>
            <person name="Fauchery L."/>
            <person name="Kohler A."/>
            <person name="Kuo A."/>
            <person name="LaButti K."/>
            <person name="Pangilinan J."/>
            <person name="Lipzen A."/>
            <person name="Riley R."/>
            <person name="Andreopoulos W."/>
            <person name="He G."/>
            <person name="Johnson J."/>
            <person name="Barry K.W."/>
            <person name="Grigoriev I.V."/>
            <person name="Nagy L."/>
            <person name="Hibbett D."/>
            <person name="Henrissat B."/>
            <person name="Matheny P.B."/>
            <person name="Labbe J."/>
            <person name="Martin A.F."/>
        </authorList>
    </citation>
    <scope>NUCLEOTIDE SEQUENCE</scope>
    <source>
        <strain evidence="1">BPL698</strain>
    </source>
</reference>
<sequence length="1240" mass="133037">MDAAALTRLHHLEGAPDPFPSEVVSAPVSRPPNLASLDTDSDEAFPSLAPSPVNVTKTVAPAWGAHVGPRLAAHSSQATESFTLSAIDLSSAGKDGKLITLGEVMKQVMVNHKIKIEASTNQKTRQTTFHLKADSRKELDKAKRSLLASLSPVVSIVVNAPASTISSIIGSKGATLKQIRDQTSVKIDIPRRDTLVLPSGNGVTNGGSPHTSGATSPVPTDDDDEPTVPITVTGPQPLAVEAHDLIKQIIASKRARATQRVRDIPLHIVPFVKARYAAFLEAAEGGVVELLLKSADREVTVSGDREAVLRVIEAVKSTILAVSASLTSVKIPLPKRQHRLLVGNAVSEILASGKCVVTVPPTEDASEEIIVWGKAEDLGTGVAAVMSRANSQYIHEFPLPGPIAVSRQLLTYIHYTGYSRTLATANPGVLVFIPEPAARSKASVLNVDLVGEKALVDAAVRQVSELMGKLNGATKEVPVDWLVHKVVQGKHAKKIRQLHESHNILFFFPPESEEQSSVLLVYDPTSPSASPSPVEKTKNVEEAEKELIKWAKDASDVKSQVVAVEKKWHKAVIGKGGTTLNAIIGEEKALSIKVGAEANEPSTEDVILVRGASAEVERAVRDILKIVEDAKNDLILSSHSVEFEIDREYVGRVVGSQGSGVNKLRESLGVKIDFSDDGDDIKDAGKKRRGAVQKSKITIVGRKENVEEAKRRIISQVERLADETSEILSIPAQYHSGLIGQNGKYVIRLEEKYNVKIIFPRGSSENAEGRSREHLKPDEVFIKGGKKGVAGAKSELLEAADFEKESNIIVKFTVPVRAIPRILGRSGATFKQIKEDTDAAIDLDKADDGSGATITCRGTKKAISAAKAAIQSIVDQVGEETTEVLTIENKFHKTLIGAGGQGVRSLIVRCGGPTDPKAQAGLVRFPRPGEEPRDEVRLRGETTLVNKLKAELEKAAADMRDRVVLGVQIPSAAHKSLIGRGGRNLTSFQNEYHVQVQYPGSNSYKHAGEPENAEALCDVPPEDLVKLSGARASVEQAIEKLKLQAANNTPPESVSDTFTVPLKYHDAVTSQGAIFRTLRHLGVDADPSAQPTRPSLPSHPLSSSTPMARVDDVDDTVTGAHWQIVENYADAEEGESTWNLKARDQASIDKAKAALTEAIVKAKAATHVGFLTLPDRSSFPRIVGAKGSNIARLHDMTGANILVGRENNTIIITGPISSLDAAREAILKTISGANRQKRVH</sequence>
<evidence type="ECO:0000313" key="1">
    <source>
        <dbReference type="EMBL" id="KAI9508228.1"/>
    </source>
</evidence>
<keyword evidence="2" id="KW-1185">Reference proteome</keyword>
<organism evidence="1 2">
    <name type="scientific">Russula earlei</name>
    <dbReference type="NCBI Taxonomy" id="71964"/>
    <lineage>
        <taxon>Eukaryota</taxon>
        <taxon>Fungi</taxon>
        <taxon>Dikarya</taxon>
        <taxon>Basidiomycota</taxon>
        <taxon>Agaricomycotina</taxon>
        <taxon>Agaricomycetes</taxon>
        <taxon>Russulales</taxon>
        <taxon>Russulaceae</taxon>
        <taxon>Russula</taxon>
    </lineage>
</organism>
<comment type="caution">
    <text evidence="1">The sequence shown here is derived from an EMBL/GenBank/DDBJ whole genome shotgun (WGS) entry which is preliminary data.</text>
</comment>
<proteinExistence type="predicted"/>
<evidence type="ECO:0000313" key="2">
    <source>
        <dbReference type="Proteomes" id="UP001207468"/>
    </source>
</evidence>
<dbReference type="Proteomes" id="UP001207468">
    <property type="component" value="Unassembled WGS sequence"/>
</dbReference>
<dbReference type="EMBL" id="JAGFNK010000098">
    <property type="protein sequence ID" value="KAI9508228.1"/>
    <property type="molecule type" value="Genomic_DNA"/>
</dbReference>
<gene>
    <name evidence="1" type="ORF">F5148DRAFT_1376005</name>
</gene>